<name>A0A7M5WLG3_9CNID</name>
<evidence type="ECO:0000256" key="2">
    <source>
        <dbReference type="SAM" id="SignalP"/>
    </source>
</evidence>
<keyword evidence="1" id="KW-0175">Coiled coil</keyword>
<keyword evidence="2" id="KW-0732">Signal</keyword>
<dbReference type="AlphaFoldDB" id="A0A7M5WLG3"/>
<dbReference type="OrthoDB" id="10460269at2759"/>
<feature type="signal peptide" evidence="2">
    <location>
        <begin position="1"/>
        <end position="18"/>
    </location>
</feature>
<organism evidence="3 4">
    <name type="scientific">Clytia hemisphaerica</name>
    <dbReference type="NCBI Taxonomy" id="252671"/>
    <lineage>
        <taxon>Eukaryota</taxon>
        <taxon>Metazoa</taxon>
        <taxon>Cnidaria</taxon>
        <taxon>Hydrozoa</taxon>
        <taxon>Hydroidolina</taxon>
        <taxon>Leptothecata</taxon>
        <taxon>Obeliida</taxon>
        <taxon>Clytiidae</taxon>
        <taxon>Clytia</taxon>
    </lineage>
</organism>
<dbReference type="Proteomes" id="UP000594262">
    <property type="component" value="Unplaced"/>
</dbReference>
<keyword evidence="4" id="KW-1185">Reference proteome</keyword>
<evidence type="ECO:0000313" key="4">
    <source>
        <dbReference type="Proteomes" id="UP000594262"/>
    </source>
</evidence>
<dbReference type="EnsemblMetazoa" id="CLYHEMT009463.1">
    <property type="protein sequence ID" value="CLYHEMP009463.1"/>
    <property type="gene ID" value="CLYHEMG009463"/>
</dbReference>
<evidence type="ECO:0000313" key="3">
    <source>
        <dbReference type="EnsemblMetazoa" id="CLYHEMP009463.1"/>
    </source>
</evidence>
<protein>
    <submittedName>
        <fullName evidence="3">Uncharacterized protein</fullName>
    </submittedName>
</protein>
<feature type="chain" id="PRO_5029818154" evidence="2">
    <location>
        <begin position="19"/>
        <end position="808"/>
    </location>
</feature>
<proteinExistence type="predicted"/>
<accession>A0A7M5WLG3</accession>
<feature type="coiled-coil region" evidence="1">
    <location>
        <begin position="142"/>
        <end position="172"/>
    </location>
</feature>
<dbReference type="RefSeq" id="XP_066936965.1">
    <property type="nucleotide sequence ID" value="XM_067080864.1"/>
</dbReference>
<dbReference type="GeneID" id="136824886"/>
<reference evidence="3" key="1">
    <citation type="submission" date="2021-01" db="UniProtKB">
        <authorList>
            <consortium name="EnsemblMetazoa"/>
        </authorList>
    </citation>
    <scope>IDENTIFICATION</scope>
</reference>
<evidence type="ECO:0000256" key="1">
    <source>
        <dbReference type="SAM" id="Coils"/>
    </source>
</evidence>
<sequence length="808" mass="92479">MKITLLILLVCILQLARGQEEDVLTRFNKVLDDIRTLEQSGYTAIRDMSKEINKVKSKVGTSYWKGSKKLLTNIYSKIGQDGNAFQNLIRAKTNFRTNQTLLDAIDELATSYSSNHLSESEDKFQDFLKLHETEGGKLLELADAAEDTLTDLVQKHQEIKDLKQEVEGIIIEDPEVKKLKETLYLITRQIQNMQFNEEEKTRSDGNSGIKQIRTRAIGGKTYHSSSHTGRSFAAIHDHSNNKKICGMGEFIGVLNGVEFRTRHNDYALRSAAYNDDRYEATKELEFPNVPQAVLNKESVEYQIKEMVEWFRAFKNQDHSKRDYRRFFKPVLCYLEGAWTRPKDNSGDIDEPFESDRHSIDAKSWFELQEKIRFTSYSGTKDLLENLAWLPTSIMGFDENKKPKLAQWNYRILCHPLSKDLPTSYLKPILDPHSQKMNEWDDEKLLTSRAIRFNMEGVDKDGRWRENPQSYTLLDELMEEIPGKNNYGAQLDAAGFDSTIFSAHPDKKNEPLNGAYYHRPYRLGAKDAMGTDSTMRGYSDRVYMAMTDQGRIAGQTYIDEDDNEVETKVSYAIPMEIIYLTPLANWNPYNIQYEDDQKIEGSGSKNNPYSRSNGKNFFHTPASFFTGVAESDAADTSKNGGVWIKNDTGVAVNTQASGVRIVFPKIADIEGIIRQRYPIMPIYGEGNTIWKRLNAFEDSLDGYETKLTSNDVFFQMGVSHAVSTGDSEKDITEHTHMIQMSLKKFKAMRSDKTLRHTVTSTKAVRHTHDLVLYVDENDNLAIEECDATTKGDDNLICFDRHFTTLSRQN</sequence>